<evidence type="ECO:0000256" key="4">
    <source>
        <dbReference type="ARBA" id="ARBA00012180"/>
    </source>
</evidence>
<dbReference type="Pfam" id="PF01693">
    <property type="entry name" value="Cauli_VI"/>
    <property type="match status" value="1"/>
</dbReference>
<dbReference type="InterPro" id="IPR037056">
    <property type="entry name" value="RNase_H1_N_sf"/>
</dbReference>
<name>A0A5N5TKS1_9CRUS</name>
<dbReference type="PROSITE" id="PS50879">
    <property type="entry name" value="RNASE_H_1"/>
    <property type="match status" value="1"/>
</dbReference>
<evidence type="ECO:0000256" key="6">
    <source>
        <dbReference type="ARBA" id="ARBA00022722"/>
    </source>
</evidence>
<evidence type="ECO:0000256" key="11">
    <source>
        <dbReference type="SAM" id="MobiDB-lite"/>
    </source>
</evidence>
<feature type="region of interest" description="Disordered" evidence="11">
    <location>
        <begin position="133"/>
        <end position="165"/>
    </location>
</feature>
<dbReference type="Gene3D" id="3.40.970.10">
    <property type="entry name" value="Ribonuclease H1, N-terminal domain"/>
    <property type="match status" value="1"/>
</dbReference>
<dbReference type="InterPro" id="IPR012337">
    <property type="entry name" value="RNaseH-like_sf"/>
</dbReference>
<dbReference type="EMBL" id="SEYY01000673">
    <property type="protein sequence ID" value="KAB7506758.1"/>
    <property type="molecule type" value="Genomic_DNA"/>
</dbReference>
<keyword evidence="7" id="KW-0479">Metal-binding</keyword>
<evidence type="ECO:0000313" key="14">
    <source>
        <dbReference type="Proteomes" id="UP000326759"/>
    </source>
</evidence>
<dbReference type="FunFam" id="3.40.970.10:FF:000002">
    <property type="entry name" value="Ribonuclease H"/>
    <property type="match status" value="1"/>
</dbReference>
<keyword evidence="8" id="KW-0255">Endonuclease</keyword>
<protein>
    <recommendedName>
        <fullName evidence="5">Ribonuclease H</fullName>
        <ecNumber evidence="4">3.1.26.4</ecNumber>
    </recommendedName>
</protein>
<evidence type="ECO:0000256" key="7">
    <source>
        <dbReference type="ARBA" id="ARBA00022723"/>
    </source>
</evidence>
<dbReference type="GO" id="GO:0004523">
    <property type="term" value="F:RNA-DNA hybrid ribonuclease activity"/>
    <property type="evidence" value="ECO:0007669"/>
    <property type="project" value="UniProtKB-EC"/>
</dbReference>
<dbReference type="SUPFAM" id="SSF55658">
    <property type="entry name" value="L9 N-domain-like"/>
    <property type="match status" value="1"/>
</dbReference>
<dbReference type="GO" id="GO:0046872">
    <property type="term" value="F:metal ion binding"/>
    <property type="evidence" value="ECO:0007669"/>
    <property type="project" value="UniProtKB-KW"/>
</dbReference>
<evidence type="ECO:0000256" key="5">
    <source>
        <dbReference type="ARBA" id="ARBA00017721"/>
    </source>
</evidence>
<dbReference type="InterPro" id="IPR009027">
    <property type="entry name" value="Ribosomal_bL9/RNase_H1_N"/>
</dbReference>
<sequence>MKLSFLLFYRKVKVVAIFKMPFYAVAKGKKTGIFTKWPECQEQITGFKGAVYKKFDTEEEANKFVQERGSNIVDKRATKQKNEKQSSKNSSADRLLTRELSPTLIEMGREFKMLQKQLSELRSRFDEYINCHSSSVDSSKSSLKRPISDSDEEEEEKPKKPKLTEVEREKGKFLVDSDGFLVVYTDGSCGFNGKHGAKAGCGVYFWRGSSNSHIDLFSNVSEPVKGRATNNTAEIQAATYALELTKSAGFDKVIINTDSQFMINCASSWMPNWKKNNWKKKDGNEPYGLLECSQATCKKILYFSHTIAALFFFSIYEVIRSGQERQELLQPCEYGDPVISMTPASPHLHAEASNMKSCILNGKAIPTAKPVLLPANPSPERIFESTSANFFNSRHPANFVKAHEGIVGNEAADKLAREGAKRYKKED</sequence>
<dbReference type="EC" id="3.1.26.4" evidence="4"/>
<proteinExistence type="inferred from homology"/>
<reference evidence="13 14" key="1">
    <citation type="journal article" date="2019" name="PLoS Biol.">
        <title>Sex chromosomes control vertical transmission of feminizing Wolbachia symbionts in an isopod.</title>
        <authorList>
            <person name="Becking T."/>
            <person name="Chebbi M.A."/>
            <person name="Giraud I."/>
            <person name="Moumen B."/>
            <person name="Laverre T."/>
            <person name="Caubet Y."/>
            <person name="Peccoud J."/>
            <person name="Gilbert C."/>
            <person name="Cordaux R."/>
        </authorList>
    </citation>
    <scope>NUCLEOTIDE SEQUENCE [LARGE SCALE GENOMIC DNA]</scope>
    <source>
        <strain evidence="13">ANa2</strain>
        <tissue evidence="13">Whole body excluding digestive tract and cuticle</tissue>
    </source>
</reference>
<keyword evidence="10" id="KW-0460">Magnesium</keyword>
<keyword evidence="6" id="KW-0540">Nuclease</keyword>
<dbReference type="PANTHER" id="PTHR10642">
    <property type="entry name" value="RIBONUCLEASE H1"/>
    <property type="match status" value="1"/>
</dbReference>
<evidence type="ECO:0000256" key="3">
    <source>
        <dbReference type="ARBA" id="ARBA00005300"/>
    </source>
</evidence>
<dbReference type="CDD" id="cd09280">
    <property type="entry name" value="RNase_HI_eukaryote_like"/>
    <property type="match status" value="1"/>
</dbReference>
<dbReference type="OrthoDB" id="6340616at2759"/>
<dbReference type="InterPro" id="IPR036397">
    <property type="entry name" value="RNaseH_sf"/>
</dbReference>
<evidence type="ECO:0000313" key="13">
    <source>
        <dbReference type="EMBL" id="KAB7506758.1"/>
    </source>
</evidence>
<feature type="region of interest" description="Disordered" evidence="11">
    <location>
        <begin position="71"/>
        <end position="93"/>
    </location>
</feature>
<evidence type="ECO:0000256" key="10">
    <source>
        <dbReference type="ARBA" id="ARBA00022842"/>
    </source>
</evidence>
<keyword evidence="9" id="KW-0378">Hydrolase</keyword>
<dbReference type="Proteomes" id="UP000326759">
    <property type="component" value="Unassembled WGS sequence"/>
</dbReference>
<evidence type="ECO:0000256" key="2">
    <source>
        <dbReference type="ARBA" id="ARBA00004065"/>
    </source>
</evidence>
<dbReference type="Pfam" id="PF00075">
    <property type="entry name" value="RNase_H"/>
    <property type="match status" value="1"/>
</dbReference>
<dbReference type="GO" id="GO:0003676">
    <property type="term" value="F:nucleic acid binding"/>
    <property type="evidence" value="ECO:0007669"/>
    <property type="project" value="InterPro"/>
</dbReference>
<dbReference type="Gene3D" id="3.30.420.10">
    <property type="entry name" value="Ribonuclease H-like superfamily/Ribonuclease H"/>
    <property type="match status" value="2"/>
</dbReference>
<gene>
    <name evidence="13" type="primary">RNASEH1</name>
    <name evidence="13" type="ORF">Anas_03381</name>
</gene>
<feature type="compositionally biased region" description="Basic and acidic residues" evidence="11">
    <location>
        <begin position="156"/>
        <end position="165"/>
    </location>
</feature>
<dbReference type="AlphaFoldDB" id="A0A5N5TKS1"/>
<evidence type="ECO:0000256" key="9">
    <source>
        <dbReference type="ARBA" id="ARBA00022801"/>
    </source>
</evidence>
<feature type="compositionally biased region" description="Basic and acidic residues" evidence="11">
    <location>
        <begin position="73"/>
        <end position="86"/>
    </location>
</feature>
<dbReference type="InterPro" id="IPR011320">
    <property type="entry name" value="RNase_H1_N"/>
</dbReference>
<dbReference type="SUPFAM" id="SSF53098">
    <property type="entry name" value="Ribonuclease H-like"/>
    <property type="match status" value="1"/>
</dbReference>
<comment type="similarity">
    <text evidence="3">Belongs to the RNase H family.</text>
</comment>
<comment type="caution">
    <text evidence="13">The sequence shown here is derived from an EMBL/GenBank/DDBJ whole genome shotgun (WGS) entry which is preliminary data.</text>
</comment>
<evidence type="ECO:0000256" key="8">
    <source>
        <dbReference type="ARBA" id="ARBA00022759"/>
    </source>
</evidence>
<accession>A0A5N5TKS1</accession>
<dbReference type="InterPro" id="IPR002156">
    <property type="entry name" value="RNaseH_domain"/>
</dbReference>
<evidence type="ECO:0000256" key="1">
    <source>
        <dbReference type="ARBA" id="ARBA00001946"/>
    </source>
</evidence>
<comment type="function">
    <text evidence="2">Endonuclease that specifically degrades the RNA of RNA-DNA hybrids.</text>
</comment>
<dbReference type="GO" id="GO:0043137">
    <property type="term" value="P:DNA replication, removal of RNA primer"/>
    <property type="evidence" value="ECO:0007669"/>
    <property type="project" value="TreeGrafter"/>
</dbReference>
<organism evidence="13 14">
    <name type="scientific">Armadillidium nasatum</name>
    <dbReference type="NCBI Taxonomy" id="96803"/>
    <lineage>
        <taxon>Eukaryota</taxon>
        <taxon>Metazoa</taxon>
        <taxon>Ecdysozoa</taxon>
        <taxon>Arthropoda</taxon>
        <taxon>Crustacea</taxon>
        <taxon>Multicrustacea</taxon>
        <taxon>Malacostraca</taxon>
        <taxon>Eumalacostraca</taxon>
        <taxon>Peracarida</taxon>
        <taxon>Isopoda</taxon>
        <taxon>Oniscidea</taxon>
        <taxon>Crinocheta</taxon>
        <taxon>Armadillidiidae</taxon>
        <taxon>Armadillidium</taxon>
    </lineage>
</organism>
<evidence type="ECO:0000259" key="12">
    <source>
        <dbReference type="PROSITE" id="PS50879"/>
    </source>
</evidence>
<comment type="cofactor">
    <cofactor evidence="1">
        <name>Mg(2+)</name>
        <dbReference type="ChEBI" id="CHEBI:18420"/>
    </cofactor>
</comment>
<dbReference type="InterPro" id="IPR050092">
    <property type="entry name" value="RNase_H"/>
</dbReference>
<feature type="domain" description="RNase H type-1" evidence="12">
    <location>
        <begin position="177"/>
        <end position="421"/>
    </location>
</feature>
<keyword evidence="14" id="KW-1185">Reference proteome</keyword>
<dbReference type="PANTHER" id="PTHR10642:SF31">
    <property type="entry name" value="RIBONUCLEASE H1"/>
    <property type="match status" value="1"/>
</dbReference>